<evidence type="ECO:0000256" key="1">
    <source>
        <dbReference type="SAM" id="MobiDB-lite"/>
    </source>
</evidence>
<dbReference type="EMBL" id="RBNL01000047">
    <property type="protein sequence ID" value="RMM10871.1"/>
    <property type="molecule type" value="Genomic_DNA"/>
</dbReference>
<gene>
    <name evidence="2" type="ORF">APX70_08044</name>
</gene>
<protein>
    <submittedName>
        <fullName evidence="2">Uncharacterized protein</fullName>
    </submittedName>
</protein>
<proteinExistence type="predicted"/>
<organism evidence="2 3">
    <name type="scientific">Pseudomonas syringae pv. maculicola</name>
    <dbReference type="NCBI Taxonomy" id="59511"/>
    <lineage>
        <taxon>Bacteria</taxon>
        <taxon>Pseudomonadati</taxon>
        <taxon>Pseudomonadota</taxon>
        <taxon>Gammaproteobacteria</taxon>
        <taxon>Pseudomonadales</taxon>
        <taxon>Pseudomonadaceae</taxon>
        <taxon>Pseudomonas</taxon>
    </lineage>
</organism>
<name>A0A3M3BDR0_PSEYM</name>
<dbReference type="Proteomes" id="UP000282378">
    <property type="component" value="Unassembled WGS sequence"/>
</dbReference>
<feature type="region of interest" description="Disordered" evidence="1">
    <location>
        <begin position="1"/>
        <end position="34"/>
    </location>
</feature>
<evidence type="ECO:0000313" key="3">
    <source>
        <dbReference type="Proteomes" id="UP000282378"/>
    </source>
</evidence>
<evidence type="ECO:0000313" key="2">
    <source>
        <dbReference type="EMBL" id="RMM10871.1"/>
    </source>
</evidence>
<dbReference type="AlphaFoldDB" id="A0A3M3BDR0"/>
<feature type="non-terminal residue" evidence="2">
    <location>
        <position position="1"/>
    </location>
</feature>
<reference evidence="2 3" key="1">
    <citation type="submission" date="2018-08" db="EMBL/GenBank/DDBJ databases">
        <title>Recombination of ecologically and evolutionarily significant loci maintains genetic cohesion in the Pseudomonas syringae species complex.</title>
        <authorList>
            <person name="Dillon M."/>
            <person name="Thakur S."/>
            <person name="Almeida R.N.D."/>
            <person name="Weir B.S."/>
            <person name="Guttman D.S."/>
        </authorList>
    </citation>
    <scope>NUCLEOTIDE SEQUENCE [LARGE SCALE GENOMIC DNA]</scope>
    <source>
        <strain evidence="2 3">88_10</strain>
    </source>
</reference>
<sequence length="34" mass="3801">SPCRQPPRTVQPPARKAFAHSMASAPDESEFTRF</sequence>
<comment type="caution">
    <text evidence="2">The sequence shown here is derived from an EMBL/GenBank/DDBJ whole genome shotgun (WGS) entry which is preliminary data.</text>
</comment>
<accession>A0A3M3BDR0</accession>